<dbReference type="HOGENOM" id="CLU_838593_0_0_6"/>
<dbReference type="Pfam" id="PF12838">
    <property type="entry name" value="Fer4_7"/>
    <property type="match status" value="1"/>
</dbReference>
<reference evidence="6" key="1">
    <citation type="journal article" date="2013" name="BMC Microbiol.">
        <title>Taxonomy and evolution of bacteriochlorophyll a-containing members of the OM60/NOR5 clade of marine gammaproteobacteria: description of Luminiphilus syltensis gen. nov., sp. nov., reclassification of Haliea rubra as Pseudohaliea rubra gen. nov., comb. nov., and emendation of Chromatocurvus halotolerans.</title>
        <authorList>
            <person name="Spring S."/>
            <person name="Riedel T."/>
            <person name="Sproer C."/>
            <person name="Yan S."/>
            <person name="Harder J."/>
            <person name="Fuchs B.M."/>
        </authorList>
    </citation>
    <scope>NUCLEOTIDE SEQUENCE [LARGE SCALE GENOMIC DNA]</scope>
    <source>
        <strain evidence="6">NOR51-B</strain>
    </source>
</reference>
<dbReference type="STRING" id="565045.NOR51B_2467"/>
<evidence type="ECO:0000256" key="3">
    <source>
        <dbReference type="ARBA" id="ARBA00023014"/>
    </source>
</evidence>
<evidence type="ECO:0000256" key="2">
    <source>
        <dbReference type="ARBA" id="ARBA00023004"/>
    </source>
</evidence>
<dbReference type="AlphaFoldDB" id="B8KVL6"/>
<proteinExistence type="predicted"/>
<evidence type="ECO:0000256" key="1">
    <source>
        <dbReference type="ARBA" id="ARBA00022723"/>
    </source>
</evidence>
<dbReference type="SUPFAM" id="SSF54862">
    <property type="entry name" value="4Fe-4S ferredoxins"/>
    <property type="match status" value="1"/>
</dbReference>
<name>B8KVL6_9GAMM</name>
<accession>B8KVL6</accession>
<dbReference type="GO" id="GO:0046872">
    <property type="term" value="F:metal ion binding"/>
    <property type="evidence" value="ECO:0007669"/>
    <property type="project" value="UniProtKB-KW"/>
</dbReference>
<dbReference type="eggNOG" id="COG1600">
    <property type="taxonomic scope" value="Bacteria"/>
</dbReference>
<keyword evidence="2" id="KW-0408">Iron</keyword>
<dbReference type="EMBL" id="DS999411">
    <property type="protein sequence ID" value="EED36515.1"/>
    <property type="molecule type" value="Genomic_DNA"/>
</dbReference>
<evidence type="ECO:0000313" key="5">
    <source>
        <dbReference type="EMBL" id="EED36515.1"/>
    </source>
</evidence>
<evidence type="ECO:0000313" key="6">
    <source>
        <dbReference type="Proteomes" id="UP000004699"/>
    </source>
</evidence>
<feature type="domain" description="4Fe-4S ferredoxin-type" evidence="4">
    <location>
        <begin position="246"/>
        <end position="274"/>
    </location>
</feature>
<feature type="domain" description="4Fe-4S ferredoxin-type" evidence="4">
    <location>
        <begin position="280"/>
        <end position="316"/>
    </location>
</feature>
<sequence>MTKSAPYTPPADILAHFPEISGNDVNGVGEKHYRRASRFFWHKPELQSHGGLQKKVLQYIMGEPSVGAEFIHAGPGDPKRGPLATEQSATVAEGTAEQWSERVKAFALANEADVVGVAKMRDEFIFEGYEVSHKYIIMIGVAHDHELMKTAPSTADNTAAAVEVARQYNRGSRVVSNLRNYIREQGYPAADYPGPLADAIVMIPAAIDCGLGELGKHGSLINRTLGSSFRLAAVTTDMPLAVDSPDTFGVDDVCYGCRACENACPPDAIFQEKKTVRGTEKWYVDFDKCIPFFAESYGCGACIAVCPWSLPGVADNLLLKMARRKDREASSS</sequence>
<dbReference type="Proteomes" id="UP000004699">
    <property type="component" value="Unassembled WGS sequence"/>
</dbReference>
<dbReference type="RefSeq" id="WP_009021258.1">
    <property type="nucleotide sequence ID" value="NZ_DS999411.1"/>
</dbReference>
<keyword evidence="1" id="KW-0479">Metal-binding</keyword>
<protein>
    <submittedName>
        <fullName evidence="5">Iron-sulfur cluster-binding protein</fullName>
    </submittedName>
</protein>
<dbReference type="InterPro" id="IPR017900">
    <property type="entry name" value="4Fe4S_Fe_S_CS"/>
</dbReference>
<dbReference type="GO" id="GO:0051536">
    <property type="term" value="F:iron-sulfur cluster binding"/>
    <property type="evidence" value="ECO:0007669"/>
    <property type="project" value="UniProtKB-KW"/>
</dbReference>
<keyword evidence="6" id="KW-1185">Reference proteome</keyword>
<gene>
    <name evidence="5" type="ORF">NOR51B_2467</name>
</gene>
<evidence type="ECO:0000259" key="4">
    <source>
        <dbReference type="PROSITE" id="PS51379"/>
    </source>
</evidence>
<keyword evidence="3" id="KW-0411">Iron-sulfur</keyword>
<dbReference type="InterPro" id="IPR017896">
    <property type="entry name" value="4Fe4S_Fe-S-bd"/>
</dbReference>
<dbReference type="Gene3D" id="3.30.70.20">
    <property type="match status" value="1"/>
</dbReference>
<dbReference type="PROSITE" id="PS51379">
    <property type="entry name" value="4FE4S_FER_2"/>
    <property type="match status" value="2"/>
</dbReference>
<organism evidence="5 6">
    <name type="scientific">Luminiphilus syltensis NOR5-1B</name>
    <dbReference type="NCBI Taxonomy" id="565045"/>
    <lineage>
        <taxon>Bacteria</taxon>
        <taxon>Pseudomonadati</taxon>
        <taxon>Pseudomonadota</taxon>
        <taxon>Gammaproteobacteria</taxon>
        <taxon>Cellvibrionales</taxon>
        <taxon>Halieaceae</taxon>
        <taxon>Luminiphilus</taxon>
    </lineage>
</organism>
<dbReference type="PANTHER" id="PTHR42827">
    <property type="entry name" value="IRON-SULFUR CLUSTER-BINDING PROTEIN-RELATED"/>
    <property type="match status" value="1"/>
</dbReference>
<dbReference type="PROSITE" id="PS00198">
    <property type="entry name" value="4FE4S_FER_1"/>
    <property type="match status" value="1"/>
</dbReference>
<dbReference type="PANTHER" id="PTHR42827:SF1">
    <property type="entry name" value="IRON-SULFUR CLUSTER-BINDING PROTEIN"/>
    <property type="match status" value="1"/>
</dbReference>